<evidence type="ECO:0000313" key="2">
    <source>
        <dbReference type="EMBL" id="MBK1633966.1"/>
    </source>
</evidence>
<evidence type="ECO:0000256" key="1">
    <source>
        <dbReference type="SAM" id="MobiDB-lite"/>
    </source>
</evidence>
<proteinExistence type="predicted"/>
<dbReference type="Proteomes" id="UP000748752">
    <property type="component" value="Unassembled WGS sequence"/>
</dbReference>
<evidence type="ECO:0000313" key="3">
    <source>
        <dbReference type="Proteomes" id="UP000748752"/>
    </source>
</evidence>
<feature type="region of interest" description="Disordered" evidence="1">
    <location>
        <begin position="42"/>
        <end position="65"/>
    </location>
</feature>
<organism evidence="2 3">
    <name type="scientific">Thiohalocapsa halophila</name>
    <dbReference type="NCBI Taxonomy" id="69359"/>
    <lineage>
        <taxon>Bacteria</taxon>
        <taxon>Pseudomonadati</taxon>
        <taxon>Pseudomonadota</taxon>
        <taxon>Gammaproteobacteria</taxon>
        <taxon>Chromatiales</taxon>
        <taxon>Chromatiaceae</taxon>
        <taxon>Thiohalocapsa</taxon>
    </lineage>
</organism>
<reference evidence="2 3" key="1">
    <citation type="journal article" date="2020" name="Microorganisms">
        <title>Osmotic Adaptation and Compatible Solute Biosynthesis of Phototrophic Bacteria as Revealed from Genome Analyses.</title>
        <authorList>
            <person name="Imhoff J.F."/>
            <person name="Rahn T."/>
            <person name="Kunzel S."/>
            <person name="Keller A."/>
            <person name="Neulinger S.C."/>
        </authorList>
    </citation>
    <scope>NUCLEOTIDE SEQUENCE [LARGE SCALE GENOMIC DNA]</scope>
    <source>
        <strain evidence="2 3">DSM 6210</strain>
    </source>
</reference>
<accession>A0ABS1CPW9</accession>
<sequence>MNLHPQFIGPKGSEEYAVLPIKEFRAVAEALESYQDLQDLRSAKEAEGGSPATPLTDVLSQLDLE</sequence>
<gene>
    <name evidence="2" type="ORF">CKO31_25215</name>
</gene>
<protein>
    <submittedName>
        <fullName evidence="2">Prevent-host-death family protein</fullName>
    </submittedName>
</protein>
<name>A0ABS1CPW9_9GAMM</name>
<keyword evidence="3" id="KW-1185">Reference proteome</keyword>
<dbReference type="EMBL" id="NRRV01000163">
    <property type="protein sequence ID" value="MBK1633966.1"/>
    <property type="molecule type" value="Genomic_DNA"/>
</dbReference>
<comment type="caution">
    <text evidence="2">The sequence shown here is derived from an EMBL/GenBank/DDBJ whole genome shotgun (WGS) entry which is preliminary data.</text>
</comment>